<dbReference type="InterPro" id="IPR049712">
    <property type="entry name" value="Poly_export"/>
</dbReference>
<dbReference type="Pfam" id="PF22461">
    <property type="entry name" value="SLBB_2"/>
    <property type="match status" value="1"/>
</dbReference>
<dbReference type="GO" id="GO:0009279">
    <property type="term" value="C:cell outer membrane"/>
    <property type="evidence" value="ECO:0007669"/>
    <property type="project" value="UniProtKB-SubCell"/>
</dbReference>
<evidence type="ECO:0000256" key="10">
    <source>
        <dbReference type="ARBA" id="ARBA00023114"/>
    </source>
</evidence>
<dbReference type="AlphaFoldDB" id="A0AAC9ITE9"/>
<dbReference type="InterPro" id="IPR054765">
    <property type="entry name" value="SLBB_dom"/>
</dbReference>
<dbReference type="Gene3D" id="3.30.1950.10">
    <property type="entry name" value="wza like domain"/>
    <property type="match status" value="1"/>
</dbReference>
<evidence type="ECO:0000313" key="18">
    <source>
        <dbReference type="EMBL" id="APC00471.1"/>
    </source>
</evidence>
<evidence type="ECO:0000256" key="13">
    <source>
        <dbReference type="ARBA" id="ARBA00023237"/>
    </source>
</evidence>
<evidence type="ECO:0000256" key="3">
    <source>
        <dbReference type="ARBA" id="ARBA00022448"/>
    </source>
</evidence>
<dbReference type="RefSeq" id="WP_071538698.1">
    <property type="nucleotide sequence ID" value="NZ_CP015016.1"/>
</dbReference>
<evidence type="ECO:0000256" key="2">
    <source>
        <dbReference type="ARBA" id="ARBA00009450"/>
    </source>
</evidence>
<keyword evidence="4" id="KW-1134">Transmembrane beta strand</keyword>
<evidence type="ECO:0000256" key="8">
    <source>
        <dbReference type="ARBA" id="ARBA00023047"/>
    </source>
</evidence>
<evidence type="ECO:0000259" key="16">
    <source>
        <dbReference type="Pfam" id="PF02563"/>
    </source>
</evidence>
<dbReference type="GO" id="GO:0015159">
    <property type="term" value="F:polysaccharide transmembrane transporter activity"/>
    <property type="evidence" value="ECO:0007669"/>
    <property type="project" value="InterPro"/>
</dbReference>
<evidence type="ECO:0000256" key="5">
    <source>
        <dbReference type="ARBA" id="ARBA00022597"/>
    </source>
</evidence>
<evidence type="ECO:0000256" key="9">
    <source>
        <dbReference type="ARBA" id="ARBA00023065"/>
    </source>
</evidence>
<reference evidence="18" key="1">
    <citation type="journal article" date="2017" name="Appl. Environ. Microbiol.">
        <title>Microdiversification of a pelagic Polynucleobacter species is mainly driven by acquisition of genomic islands from a partially interspecific gene pool.</title>
        <authorList>
            <person name="Hoetzinger M."/>
            <person name="Hahn M.W."/>
            <person name="Jezberova J."/>
            <person name="Schmidt J."/>
            <person name="Koll U."/>
        </authorList>
    </citation>
    <scope>NUCLEOTIDE SEQUENCE</scope>
    <source>
        <strain evidence="18">MWH-RechtKol4</strain>
    </source>
</reference>
<feature type="signal peptide" evidence="15">
    <location>
        <begin position="1"/>
        <end position="26"/>
    </location>
</feature>
<protein>
    <recommendedName>
        <fullName evidence="20">Polysaccharide export protein</fullName>
    </recommendedName>
</protein>
<evidence type="ECO:0000256" key="6">
    <source>
        <dbReference type="ARBA" id="ARBA00022692"/>
    </source>
</evidence>
<feature type="domain" description="SLBB" evidence="17">
    <location>
        <begin position="193"/>
        <end position="265"/>
    </location>
</feature>
<sequence>MHPKPTKYRVFLIFTAFTALLLQGCAGYLPSAGASRSQVEAVAPLAPDNSPVKIIPVTNAIANQVKNSQNSLSFRSKIAPKGQPANLIHSGDTLQVLIWEAYPPILFRQSSYSNTISTAPASVTISPTVSQASGIPAQTVNQQGEITIPFIGRINVAGKSISQIENTIVKNLQGRANDPQVIVQNVGNTSSLATIIGEVNQSMQMPLTPKGERILDAVASAGGLKNPVNKTTIQIARQGEIQSLAMEAIIQDPKQNIVLQPGDVITAYFQPLSFTALGATGQANNEIMFEATGITLSQAMGRIGGLNDMRSDSMGVYIFRFEDPKTVVTRESPTVGVNAEGKVPVIYQFDMNKPETYFAAQNFPMKNKDVVYVSTASSVELMKFLSIITSVFSPAVAINNQFSLGF</sequence>
<evidence type="ECO:0000259" key="17">
    <source>
        <dbReference type="Pfam" id="PF22461"/>
    </source>
</evidence>
<evidence type="ECO:0000256" key="1">
    <source>
        <dbReference type="ARBA" id="ARBA00004571"/>
    </source>
</evidence>
<evidence type="ECO:0008006" key="20">
    <source>
        <dbReference type="Google" id="ProtNLM"/>
    </source>
</evidence>
<organism evidence="18 19">
    <name type="scientific">Polynucleobacter asymbioticus</name>
    <dbReference type="NCBI Taxonomy" id="576611"/>
    <lineage>
        <taxon>Bacteria</taxon>
        <taxon>Pseudomonadati</taxon>
        <taxon>Pseudomonadota</taxon>
        <taxon>Betaproteobacteria</taxon>
        <taxon>Burkholderiales</taxon>
        <taxon>Burkholderiaceae</taxon>
        <taxon>Polynucleobacter</taxon>
    </lineage>
</organism>
<dbReference type="GO" id="GO:0015288">
    <property type="term" value="F:porin activity"/>
    <property type="evidence" value="ECO:0007669"/>
    <property type="project" value="UniProtKB-KW"/>
</dbReference>
<dbReference type="Gene3D" id="3.10.560.10">
    <property type="entry name" value="Outer membrane lipoprotein wza domain like"/>
    <property type="match status" value="2"/>
</dbReference>
<dbReference type="Pfam" id="PF02563">
    <property type="entry name" value="Poly_export"/>
    <property type="match status" value="1"/>
</dbReference>
<name>A0AAC9ITE9_9BURK</name>
<dbReference type="Proteomes" id="UP000182060">
    <property type="component" value="Chromosome"/>
</dbReference>
<evidence type="ECO:0000256" key="7">
    <source>
        <dbReference type="ARBA" id="ARBA00022729"/>
    </source>
</evidence>
<dbReference type="GO" id="GO:0006811">
    <property type="term" value="P:monoatomic ion transport"/>
    <property type="evidence" value="ECO:0007669"/>
    <property type="project" value="UniProtKB-KW"/>
</dbReference>
<keyword evidence="7 15" id="KW-0732">Signal</keyword>
<keyword evidence="11" id="KW-0472">Membrane</keyword>
<evidence type="ECO:0000256" key="14">
    <source>
        <dbReference type="ARBA" id="ARBA00023288"/>
    </source>
</evidence>
<keyword evidence="9" id="KW-0406">Ion transport</keyword>
<keyword evidence="8" id="KW-0625">Polysaccharide transport</keyword>
<comment type="subcellular location">
    <subcellularLocation>
        <location evidence="1">Cell outer membrane</location>
        <topology evidence="1">Multi-pass membrane protein</topology>
    </subcellularLocation>
</comment>
<dbReference type="GO" id="GO:0046930">
    <property type="term" value="C:pore complex"/>
    <property type="evidence" value="ECO:0007669"/>
    <property type="project" value="UniProtKB-KW"/>
</dbReference>
<dbReference type="PANTHER" id="PTHR33619">
    <property type="entry name" value="POLYSACCHARIDE EXPORT PROTEIN GFCE-RELATED"/>
    <property type="match status" value="1"/>
</dbReference>
<keyword evidence="12" id="KW-0564">Palmitate</keyword>
<dbReference type="InterPro" id="IPR003715">
    <property type="entry name" value="Poly_export_N"/>
</dbReference>
<evidence type="ECO:0000256" key="15">
    <source>
        <dbReference type="SAM" id="SignalP"/>
    </source>
</evidence>
<keyword evidence="14" id="KW-0449">Lipoprotein</keyword>
<feature type="chain" id="PRO_5042207467" description="Polysaccharide export protein" evidence="15">
    <location>
        <begin position="27"/>
        <end position="406"/>
    </location>
</feature>
<proteinExistence type="inferred from homology"/>
<keyword evidence="13" id="KW-0998">Cell outer membrane</keyword>
<feature type="domain" description="Polysaccharide export protein N-terminal" evidence="16">
    <location>
        <begin position="84"/>
        <end position="184"/>
    </location>
</feature>
<evidence type="ECO:0000313" key="19">
    <source>
        <dbReference type="Proteomes" id="UP000182060"/>
    </source>
</evidence>
<accession>A0AAC9ITE9</accession>
<evidence type="ECO:0000256" key="4">
    <source>
        <dbReference type="ARBA" id="ARBA00022452"/>
    </source>
</evidence>
<dbReference type="PROSITE" id="PS51257">
    <property type="entry name" value="PROKAR_LIPOPROTEIN"/>
    <property type="match status" value="1"/>
</dbReference>
<comment type="similarity">
    <text evidence="2">Belongs to the BexD/CtrA/VexA family.</text>
</comment>
<dbReference type="PANTHER" id="PTHR33619:SF3">
    <property type="entry name" value="POLYSACCHARIDE EXPORT PROTEIN GFCE-RELATED"/>
    <property type="match status" value="1"/>
</dbReference>
<evidence type="ECO:0000256" key="12">
    <source>
        <dbReference type="ARBA" id="ARBA00023139"/>
    </source>
</evidence>
<keyword evidence="10" id="KW-0626">Porin</keyword>
<keyword evidence="5" id="KW-0762">Sugar transport</keyword>
<dbReference type="EMBL" id="CP015017">
    <property type="protein sequence ID" value="APC00471.1"/>
    <property type="molecule type" value="Genomic_DNA"/>
</dbReference>
<keyword evidence="3" id="KW-0813">Transport</keyword>
<gene>
    <name evidence="18" type="ORF">AOC25_01965</name>
</gene>
<keyword evidence="6" id="KW-0812">Transmembrane</keyword>
<evidence type="ECO:0000256" key="11">
    <source>
        <dbReference type="ARBA" id="ARBA00023136"/>
    </source>
</evidence>